<dbReference type="InterPro" id="IPR000832">
    <property type="entry name" value="GPCR_2_secretin-like"/>
</dbReference>
<evidence type="ECO:0000256" key="4">
    <source>
        <dbReference type="ARBA" id="ARBA00023136"/>
    </source>
</evidence>
<feature type="transmembrane region" description="Helical" evidence="5">
    <location>
        <begin position="682"/>
        <end position="705"/>
    </location>
</feature>
<evidence type="ECO:0000259" key="7">
    <source>
        <dbReference type="PROSITE" id="PS50261"/>
    </source>
</evidence>
<keyword evidence="9" id="KW-1185">Reference proteome</keyword>
<evidence type="ECO:0000313" key="8">
    <source>
        <dbReference type="EMBL" id="KAK0058017.1"/>
    </source>
</evidence>
<feature type="transmembrane region" description="Helical" evidence="5">
    <location>
        <begin position="799"/>
        <end position="827"/>
    </location>
</feature>
<feature type="transmembrane region" description="Helical" evidence="5">
    <location>
        <begin position="874"/>
        <end position="893"/>
    </location>
</feature>
<dbReference type="PANTHER" id="PTHR45902">
    <property type="entry name" value="LATROPHILIN RECEPTOR-LIKE PROTEIN A"/>
    <property type="match status" value="1"/>
</dbReference>
<dbReference type="PANTHER" id="PTHR45902:SF1">
    <property type="entry name" value="LATROPHILIN RECEPTOR-LIKE PROTEIN A"/>
    <property type="match status" value="1"/>
</dbReference>
<gene>
    <name evidence="8" type="ORF">Bpfe_012670</name>
</gene>
<accession>A0AAD8BNN1</accession>
<dbReference type="CDD" id="cd15039">
    <property type="entry name" value="7tmB3_Methuselah-like"/>
    <property type="match status" value="1"/>
</dbReference>
<protein>
    <submittedName>
        <fullName evidence="8">Adhesion G-protein coupled receptor D1</fullName>
    </submittedName>
</protein>
<dbReference type="Pfam" id="PF00002">
    <property type="entry name" value="7tm_2"/>
    <property type="match status" value="1"/>
</dbReference>
<dbReference type="AlphaFoldDB" id="A0AAD8BNN1"/>
<dbReference type="InterPro" id="IPR017981">
    <property type="entry name" value="GPCR_2-like_7TM"/>
</dbReference>
<dbReference type="GO" id="GO:0004930">
    <property type="term" value="F:G protein-coupled receptor activity"/>
    <property type="evidence" value="ECO:0007669"/>
    <property type="project" value="InterPro"/>
</dbReference>
<feature type="chain" id="PRO_5042019485" evidence="6">
    <location>
        <begin position="27"/>
        <end position="925"/>
    </location>
</feature>
<feature type="transmembrane region" description="Helical" evidence="5">
    <location>
        <begin position="646"/>
        <end position="670"/>
    </location>
</feature>
<reference evidence="8" key="2">
    <citation type="submission" date="2023-04" db="EMBL/GenBank/DDBJ databases">
        <authorList>
            <person name="Bu L."/>
            <person name="Lu L."/>
            <person name="Laidemitt M.R."/>
            <person name="Zhang S.M."/>
            <person name="Mutuku M."/>
            <person name="Mkoji G."/>
            <person name="Steinauer M."/>
            <person name="Loker E.S."/>
        </authorList>
    </citation>
    <scope>NUCLEOTIDE SEQUENCE</scope>
    <source>
        <strain evidence="8">KasaAsao</strain>
        <tissue evidence="8">Whole Snail</tissue>
    </source>
</reference>
<dbReference type="EMBL" id="JASAOG010000051">
    <property type="protein sequence ID" value="KAK0058017.1"/>
    <property type="molecule type" value="Genomic_DNA"/>
</dbReference>
<keyword evidence="8" id="KW-0675">Receptor</keyword>
<dbReference type="Proteomes" id="UP001233172">
    <property type="component" value="Unassembled WGS sequence"/>
</dbReference>
<keyword evidence="4 5" id="KW-0472">Membrane</keyword>
<dbReference type="Gene3D" id="1.20.1070.10">
    <property type="entry name" value="Rhodopsin 7-helix transmembrane proteins"/>
    <property type="match status" value="1"/>
</dbReference>
<keyword evidence="2 5" id="KW-0812">Transmembrane</keyword>
<evidence type="ECO:0000256" key="6">
    <source>
        <dbReference type="SAM" id="SignalP"/>
    </source>
</evidence>
<feature type="domain" description="G-protein coupled receptors family 2 profile 2" evidence="7">
    <location>
        <begin position="645"/>
        <end position="897"/>
    </location>
</feature>
<feature type="transmembrane region" description="Helical" evidence="5">
    <location>
        <begin position="758"/>
        <end position="779"/>
    </location>
</feature>
<dbReference type="PROSITE" id="PS50261">
    <property type="entry name" value="G_PROTEIN_RECEP_F2_4"/>
    <property type="match status" value="1"/>
</dbReference>
<evidence type="ECO:0000256" key="1">
    <source>
        <dbReference type="ARBA" id="ARBA00004141"/>
    </source>
</evidence>
<dbReference type="GO" id="GO:0007166">
    <property type="term" value="P:cell surface receptor signaling pathway"/>
    <property type="evidence" value="ECO:0007669"/>
    <property type="project" value="InterPro"/>
</dbReference>
<evidence type="ECO:0000256" key="5">
    <source>
        <dbReference type="SAM" id="Phobius"/>
    </source>
</evidence>
<evidence type="ECO:0000313" key="9">
    <source>
        <dbReference type="Proteomes" id="UP001233172"/>
    </source>
</evidence>
<comment type="caution">
    <text evidence="8">The sequence shown here is derived from an EMBL/GenBank/DDBJ whole genome shotgun (WGS) entry which is preliminary data.</text>
</comment>
<evidence type="ECO:0000256" key="2">
    <source>
        <dbReference type="ARBA" id="ARBA00022692"/>
    </source>
</evidence>
<evidence type="ECO:0000256" key="3">
    <source>
        <dbReference type="ARBA" id="ARBA00022989"/>
    </source>
</evidence>
<dbReference type="InterPro" id="IPR053231">
    <property type="entry name" value="GPCR_LN-TM7"/>
</dbReference>
<keyword evidence="3 5" id="KW-1133">Transmembrane helix</keyword>
<feature type="transmembrane region" description="Helical" evidence="5">
    <location>
        <begin position="717"/>
        <end position="737"/>
    </location>
</feature>
<feature type="signal peptide" evidence="6">
    <location>
        <begin position="1"/>
        <end position="26"/>
    </location>
</feature>
<feature type="transmembrane region" description="Helical" evidence="5">
    <location>
        <begin position="848"/>
        <end position="868"/>
    </location>
</feature>
<organism evidence="8 9">
    <name type="scientific">Biomphalaria pfeifferi</name>
    <name type="common">Bloodfluke planorb</name>
    <name type="synonym">Freshwater snail</name>
    <dbReference type="NCBI Taxonomy" id="112525"/>
    <lineage>
        <taxon>Eukaryota</taxon>
        <taxon>Metazoa</taxon>
        <taxon>Spiralia</taxon>
        <taxon>Lophotrochozoa</taxon>
        <taxon>Mollusca</taxon>
        <taxon>Gastropoda</taxon>
        <taxon>Heterobranchia</taxon>
        <taxon>Euthyneura</taxon>
        <taxon>Panpulmonata</taxon>
        <taxon>Hygrophila</taxon>
        <taxon>Lymnaeoidea</taxon>
        <taxon>Planorbidae</taxon>
        <taxon>Biomphalaria</taxon>
    </lineage>
</organism>
<keyword evidence="6" id="KW-0732">Signal</keyword>
<name>A0AAD8BNN1_BIOPF</name>
<sequence>MCRFQRLVKSVEVCLLTLYFLQIGHSAEDAERWTVDLCPKDINTIWNKTLFTPAELHSKFCPQLCLDDDQSISSNWTCFSVKCFRCDCTTPRCKVYGTCCPSVAAGPPLGENYHRFRPKELRCEWSPGELFLHVRSCPMSYRDADIQHKCEVNDYYSEYLLETNARVSDDTTGVSYYNKYCAICNNIHMFTPWAISVYCLHFLDLYKATSDHDLLKLSLEEPNCQQRDIPPHMDYWTCQKDWYGPVIDSCNVSGTWVNYDSDIEINCVTSSNDLTRRVSVGISVFKNIFCAICNLRPTAYLDCYSTDSNHEVIPLPPFSLLLKIRNNYLNNGEEVRAFHTCFDELGSSPYCPSVHCSEGKVLYSNTCITALPKIRGLAYCIVGLYEFHNVSYFNESLLSTNILSDIVESLKSWVNNTLGEWTVESNVLVTTAASGAFNKTAPCCLTNGSNNLQLLPPMALFEKLLSELVFFVRIEFIANNFYGRDEVESYFTGVLTRGEIELNVSGVSVLLKYVSDEVTDPMILCKAKGTVCFTSGPAQQPSVRLLNQVWNANDKFIRLNAMSTCPHVIYNHTHFNVRVVDPRTPWKIQISLQLGEITIDFTSHTELIRLSVNGYKTLHICYDLLKNKMADLIRDGKVHKIQFSQYVLTVACLSVSMFCLLCTVCTYLFFSVLRNVAGMHNLFISLSLLLAQASLLLSVHVRLYGAACTAVGIMTHFFWLTTFCWSFFCCFHMYSIFKSTNRTIYASSHIKWLMVKRIILSMLVPLAIVSSVIASDYFSSEGQGLGYGSISCYLNSANLVLISLGAPIACVLALNSFFFISSVYEIYKIRKLQQNTNFKKDERQQMCVYMKLSTLTCMFWGLAILSEALDNDPLRFLSIIINGLQGLFIAMSYMGNRRVLTLYVQWVGRLLTSPAFDDNGTYNFN</sequence>
<dbReference type="GO" id="GO:0016020">
    <property type="term" value="C:membrane"/>
    <property type="evidence" value="ECO:0007669"/>
    <property type="project" value="UniProtKB-SubCell"/>
</dbReference>
<comment type="subcellular location">
    <subcellularLocation>
        <location evidence="1">Membrane</location>
        <topology evidence="1">Multi-pass membrane protein</topology>
    </subcellularLocation>
</comment>
<reference evidence="8" key="1">
    <citation type="journal article" date="2023" name="PLoS Negl. Trop. Dis.">
        <title>A genome sequence for Biomphalaria pfeifferi, the major vector snail for the human-infecting parasite Schistosoma mansoni.</title>
        <authorList>
            <person name="Bu L."/>
            <person name="Lu L."/>
            <person name="Laidemitt M.R."/>
            <person name="Zhang S.M."/>
            <person name="Mutuku M."/>
            <person name="Mkoji G."/>
            <person name="Steinauer M."/>
            <person name="Loker E.S."/>
        </authorList>
    </citation>
    <scope>NUCLEOTIDE SEQUENCE</scope>
    <source>
        <strain evidence="8">KasaAsao</strain>
    </source>
</reference>
<proteinExistence type="predicted"/>